<name>T1AJ86_9ZZZZ</name>
<sequence length="130" mass="14439">MSNQVLPNGDEPRAPSGDWPTTLARHRAHNRERIVEAAMQLIAERGLAHVSMSLLAERAGVSRATLYHYFSNLDNVLVAWVELQVDRFVSEVAQLAAAEPNPQARLGLVISRLADYFGSREHRLGLEQLG</sequence>
<accession>T1AJ86</accession>
<dbReference type="PROSITE" id="PS50977">
    <property type="entry name" value="HTH_TETR_2"/>
    <property type="match status" value="1"/>
</dbReference>
<dbReference type="PANTHER" id="PTHR30055:SF234">
    <property type="entry name" value="HTH-TYPE TRANSCRIPTIONAL REGULATOR BETI"/>
    <property type="match status" value="1"/>
</dbReference>
<dbReference type="EMBL" id="AUZZ01007808">
    <property type="protein sequence ID" value="EQD41004.1"/>
    <property type="molecule type" value="Genomic_DNA"/>
</dbReference>
<organism evidence="6">
    <name type="scientific">mine drainage metagenome</name>
    <dbReference type="NCBI Taxonomy" id="410659"/>
    <lineage>
        <taxon>unclassified sequences</taxon>
        <taxon>metagenomes</taxon>
        <taxon>ecological metagenomes</taxon>
    </lineage>
</organism>
<evidence type="ECO:0000256" key="2">
    <source>
        <dbReference type="ARBA" id="ARBA00023125"/>
    </source>
</evidence>
<dbReference type="InterPro" id="IPR001647">
    <property type="entry name" value="HTH_TetR"/>
</dbReference>
<reference evidence="6" key="2">
    <citation type="journal article" date="2014" name="ISME J.">
        <title>Microbial stratification in low pH oxic and suboxic macroscopic growths along an acid mine drainage.</title>
        <authorList>
            <person name="Mendez-Garcia C."/>
            <person name="Mesa V."/>
            <person name="Sprenger R.R."/>
            <person name="Richter M."/>
            <person name="Diez M.S."/>
            <person name="Solano J."/>
            <person name="Bargiela R."/>
            <person name="Golyshina O.V."/>
            <person name="Manteca A."/>
            <person name="Ramos J.L."/>
            <person name="Gallego J.R."/>
            <person name="Llorente I."/>
            <person name="Martins Dos Santos V.A."/>
            <person name="Jensen O.N."/>
            <person name="Pelaez A.I."/>
            <person name="Sanchez J."/>
            <person name="Ferrer M."/>
        </authorList>
    </citation>
    <scope>NUCLEOTIDE SEQUENCE</scope>
</reference>
<dbReference type="AlphaFoldDB" id="T1AJ86"/>
<keyword evidence="1" id="KW-0805">Transcription regulation</keyword>
<evidence type="ECO:0000313" key="6">
    <source>
        <dbReference type="EMBL" id="EQD41004.1"/>
    </source>
</evidence>
<reference evidence="6" key="1">
    <citation type="submission" date="2013-08" db="EMBL/GenBank/DDBJ databases">
        <authorList>
            <person name="Mendez C."/>
            <person name="Richter M."/>
            <person name="Ferrer M."/>
            <person name="Sanchez J."/>
        </authorList>
    </citation>
    <scope>NUCLEOTIDE SEQUENCE</scope>
</reference>
<evidence type="ECO:0000256" key="4">
    <source>
        <dbReference type="SAM" id="MobiDB-lite"/>
    </source>
</evidence>
<feature type="region of interest" description="Disordered" evidence="4">
    <location>
        <begin position="1"/>
        <end position="21"/>
    </location>
</feature>
<dbReference type="InterPro" id="IPR009057">
    <property type="entry name" value="Homeodomain-like_sf"/>
</dbReference>
<dbReference type="SUPFAM" id="SSF46689">
    <property type="entry name" value="Homeodomain-like"/>
    <property type="match status" value="1"/>
</dbReference>
<keyword evidence="2 6" id="KW-0238">DNA-binding</keyword>
<dbReference type="PRINTS" id="PR00455">
    <property type="entry name" value="HTHTETR"/>
</dbReference>
<feature type="non-terminal residue" evidence="6">
    <location>
        <position position="130"/>
    </location>
</feature>
<evidence type="ECO:0000259" key="5">
    <source>
        <dbReference type="PROSITE" id="PS50977"/>
    </source>
</evidence>
<dbReference type="Pfam" id="PF00440">
    <property type="entry name" value="TetR_N"/>
    <property type="match status" value="1"/>
</dbReference>
<evidence type="ECO:0000256" key="1">
    <source>
        <dbReference type="ARBA" id="ARBA00023015"/>
    </source>
</evidence>
<feature type="domain" description="HTH tetR-type" evidence="5">
    <location>
        <begin position="28"/>
        <end position="88"/>
    </location>
</feature>
<protein>
    <submittedName>
        <fullName evidence="6">Transcriptional regulator, TetR-like, DNA-binding, bacterial/archaeal domain protein</fullName>
    </submittedName>
</protein>
<comment type="caution">
    <text evidence="6">The sequence shown here is derived from an EMBL/GenBank/DDBJ whole genome shotgun (WGS) entry which is preliminary data.</text>
</comment>
<dbReference type="Gene3D" id="1.10.357.10">
    <property type="entry name" value="Tetracycline Repressor, domain 2"/>
    <property type="match status" value="1"/>
</dbReference>
<dbReference type="InterPro" id="IPR050109">
    <property type="entry name" value="HTH-type_TetR-like_transc_reg"/>
</dbReference>
<gene>
    <name evidence="6" type="ORF">B2A_10845</name>
</gene>
<keyword evidence="3" id="KW-0804">Transcription</keyword>
<dbReference type="GO" id="GO:0000976">
    <property type="term" value="F:transcription cis-regulatory region binding"/>
    <property type="evidence" value="ECO:0007669"/>
    <property type="project" value="TreeGrafter"/>
</dbReference>
<evidence type="ECO:0000256" key="3">
    <source>
        <dbReference type="ARBA" id="ARBA00023163"/>
    </source>
</evidence>
<proteinExistence type="predicted"/>
<dbReference type="PANTHER" id="PTHR30055">
    <property type="entry name" value="HTH-TYPE TRANSCRIPTIONAL REGULATOR RUTR"/>
    <property type="match status" value="1"/>
</dbReference>
<dbReference type="GO" id="GO:0003700">
    <property type="term" value="F:DNA-binding transcription factor activity"/>
    <property type="evidence" value="ECO:0007669"/>
    <property type="project" value="TreeGrafter"/>
</dbReference>